<evidence type="ECO:0000313" key="1">
    <source>
        <dbReference type="EMBL" id="TFK61884.1"/>
    </source>
</evidence>
<name>A0ACD3A8C7_9AGAR</name>
<keyword evidence="2" id="KW-1185">Reference proteome</keyword>
<organism evidence="1 2">
    <name type="scientific">Pluteus cervinus</name>
    <dbReference type="NCBI Taxonomy" id="181527"/>
    <lineage>
        <taxon>Eukaryota</taxon>
        <taxon>Fungi</taxon>
        <taxon>Dikarya</taxon>
        <taxon>Basidiomycota</taxon>
        <taxon>Agaricomycotina</taxon>
        <taxon>Agaricomycetes</taxon>
        <taxon>Agaricomycetidae</taxon>
        <taxon>Agaricales</taxon>
        <taxon>Pluteineae</taxon>
        <taxon>Pluteaceae</taxon>
        <taxon>Pluteus</taxon>
    </lineage>
</organism>
<proteinExistence type="predicted"/>
<evidence type="ECO:0000313" key="2">
    <source>
        <dbReference type="Proteomes" id="UP000308600"/>
    </source>
</evidence>
<accession>A0ACD3A8C7</accession>
<dbReference type="Proteomes" id="UP000308600">
    <property type="component" value="Unassembled WGS sequence"/>
</dbReference>
<protein>
    <submittedName>
        <fullName evidence="1">Uncharacterized protein</fullName>
    </submittedName>
</protein>
<sequence length="489" mass="54937">MPLLSLPFDVLSLLLSVLSGESLSKCKEVCKTLSTLIEKDTRLQYHLELYRLSLIDEPRRCVGVPTSKRLESIRALCSRRLRWRETWPEGSIPGTQVTTGLQDWTWDYSSKTLAGFIRDSSIGVWTFTGESPIPYRKRVVDLQLQPGIHKRLYVDPMQDLLIVMDAVYLLGGPAIRIYFQSLVDGATHPLALQRFTDVKDTFAIALGYSKARIYGKLLAICIRSYMHNTSGDRILIVDWMEGKVLSTISGHACMFLDSQHLLVALTNGTSNGIEVHVHAIGREQPLLILPLPKSRHQHCDFGRDIKEDSTPPFDNYPCRVDPACTMIAISLAGPVYDLSQVICTFPALVINELLSQQYGINSTSAPKTLMIPWGSWPQCIFAWPTRLPSISVSGSRIALTHVSTNHWMVAIYQFHPSWFRKPLTVRDLGTDNLISGVDIASLPDEMRVETLPLPQHEQVITTSEVVKHVWMEQDLLITVSREGVQYASA</sequence>
<gene>
    <name evidence="1" type="ORF">BDN72DRAFT_849286</name>
</gene>
<reference evidence="1 2" key="1">
    <citation type="journal article" date="2019" name="Nat. Ecol. Evol.">
        <title>Megaphylogeny resolves global patterns of mushroom evolution.</title>
        <authorList>
            <person name="Varga T."/>
            <person name="Krizsan K."/>
            <person name="Foldi C."/>
            <person name="Dima B."/>
            <person name="Sanchez-Garcia M."/>
            <person name="Sanchez-Ramirez S."/>
            <person name="Szollosi G.J."/>
            <person name="Szarkandi J.G."/>
            <person name="Papp V."/>
            <person name="Albert L."/>
            <person name="Andreopoulos W."/>
            <person name="Angelini C."/>
            <person name="Antonin V."/>
            <person name="Barry K.W."/>
            <person name="Bougher N.L."/>
            <person name="Buchanan P."/>
            <person name="Buyck B."/>
            <person name="Bense V."/>
            <person name="Catcheside P."/>
            <person name="Chovatia M."/>
            <person name="Cooper J."/>
            <person name="Damon W."/>
            <person name="Desjardin D."/>
            <person name="Finy P."/>
            <person name="Geml J."/>
            <person name="Haridas S."/>
            <person name="Hughes K."/>
            <person name="Justo A."/>
            <person name="Karasinski D."/>
            <person name="Kautmanova I."/>
            <person name="Kiss B."/>
            <person name="Kocsube S."/>
            <person name="Kotiranta H."/>
            <person name="LaButti K.M."/>
            <person name="Lechner B.E."/>
            <person name="Liimatainen K."/>
            <person name="Lipzen A."/>
            <person name="Lukacs Z."/>
            <person name="Mihaltcheva S."/>
            <person name="Morgado L.N."/>
            <person name="Niskanen T."/>
            <person name="Noordeloos M.E."/>
            <person name="Ohm R.A."/>
            <person name="Ortiz-Santana B."/>
            <person name="Ovrebo C."/>
            <person name="Racz N."/>
            <person name="Riley R."/>
            <person name="Savchenko A."/>
            <person name="Shiryaev A."/>
            <person name="Soop K."/>
            <person name="Spirin V."/>
            <person name="Szebenyi C."/>
            <person name="Tomsovsky M."/>
            <person name="Tulloss R.E."/>
            <person name="Uehling J."/>
            <person name="Grigoriev I.V."/>
            <person name="Vagvolgyi C."/>
            <person name="Papp T."/>
            <person name="Martin F.M."/>
            <person name="Miettinen O."/>
            <person name="Hibbett D.S."/>
            <person name="Nagy L.G."/>
        </authorList>
    </citation>
    <scope>NUCLEOTIDE SEQUENCE [LARGE SCALE GENOMIC DNA]</scope>
    <source>
        <strain evidence="1 2">NL-1719</strain>
    </source>
</reference>
<dbReference type="EMBL" id="ML208622">
    <property type="protein sequence ID" value="TFK61884.1"/>
    <property type="molecule type" value="Genomic_DNA"/>
</dbReference>